<proteinExistence type="inferred from homology"/>
<protein>
    <submittedName>
        <fullName evidence="10">Pimeloyl-CoA dehydrogenase large subunit</fullName>
    </submittedName>
</protein>
<reference evidence="11" key="1">
    <citation type="submission" date="2018-05" db="EMBL/GenBank/DDBJ databases">
        <title>Genome sequencing of Phenylobacterium sp. HYN0004.</title>
        <authorList>
            <person name="Yi H."/>
            <person name="Baek C."/>
        </authorList>
    </citation>
    <scope>NUCLEOTIDE SEQUENCE [LARGE SCALE GENOMIC DNA]</scope>
    <source>
        <strain evidence="11">HYN0004</strain>
    </source>
</reference>
<organism evidence="10 11">
    <name type="scientific">Phenylobacterium parvum</name>
    <dbReference type="NCBI Taxonomy" id="2201350"/>
    <lineage>
        <taxon>Bacteria</taxon>
        <taxon>Pseudomonadati</taxon>
        <taxon>Pseudomonadota</taxon>
        <taxon>Alphaproteobacteria</taxon>
        <taxon>Caulobacterales</taxon>
        <taxon>Caulobacteraceae</taxon>
        <taxon>Phenylobacterium</taxon>
    </lineage>
</organism>
<feature type="domain" description="Acyl-CoA dehydrogenase/oxidase N-terminal" evidence="9">
    <location>
        <begin position="6"/>
        <end position="120"/>
    </location>
</feature>
<evidence type="ECO:0000256" key="1">
    <source>
        <dbReference type="ARBA" id="ARBA00001974"/>
    </source>
</evidence>
<dbReference type="GO" id="GO:0005886">
    <property type="term" value="C:plasma membrane"/>
    <property type="evidence" value="ECO:0007669"/>
    <property type="project" value="TreeGrafter"/>
</dbReference>
<dbReference type="Gene3D" id="2.40.110.10">
    <property type="entry name" value="Butyryl-CoA Dehydrogenase, subunit A, domain 2"/>
    <property type="match status" value="1"/>
</dbReference>
<evidence type="ECO:0000256" key="3">
    <source>
        <dbReference type="ARBA" id="ARBA00022630"/>
    </source>
</evidence>
<dbReference type="SUPFAM" id="SSF47203">
    <property type="entry name" value="Acyl-CoA dehydrogenase C-terminal domain-like"/>
    <property type="match status" value="1"/>
</dbReference>
<dbReference type="Proteomes" id="UP000247763">
    <property type="component" value="Chromosome"/>
</dbReference>
<keyword evidence="4 6" id="KW-0274">FAD</keyword>
<dbReference type="InterPro" id="IPR009075">
    <property type="entry name" value="AcylCo_DH/oxidase_C"/>
</dbReference>
<evidence type="ECO:0000256" key="5">
    <source>
        <dbReference type="ARBA" id="ARBA00023002"/>
    </source>
</evidence>
<feature type="domain" description="Acyl-CoA oxidase/dehydrogenase middle" evidence="8">
    <location>
        <begin position="125"/>
        <end position="224"/>
    </location>
</feature>
<dbReference type="InterPro" id="IPR006091">
    <property type="entry name" value="Acyl-CoA_Oxase/DH_mid-dom"/>
</dbReference>
<keyword evidence="11" id="KW-1185">Reference proteome</keyword>
<name>A0A2Z3I0Q8_9CAUL</name>
<comment type="cofactor">
    <cofactor evidence="1 6">
        <name>FAD</name>
        <dbReference type="ChEBI" id="CHEBI:57692"/>
    </cofactor>
</comment>
<sequence>MNLDFSPEDNAFRQEVRTFIAENYPKALREKQERGETLGKEDYLSWHRILAKKGWAVPSWPVELGGTGWTPTQKYIWSEEQARADTLGVLPFGVSMLAPVLYTFGTEEQKQKFLPGIRDGQVWWCQGYSEPGSGSDLASLKTRAERVTGDDGKEYYIVNGQKTWTTLGQHADWGFFLVRTDPDAKPQSGISFLLIDMKSPGISVRRITTLEGGHEVNDVFLDNVKVPVENRVFHENQGWTCAKALLAHERSGIAGVARSKRGLERLRQMASTELSDAGGALIQDAFFRRKVAELEIDLTALEFTELRTLAGESSGKGPGPESSILKIKGTEIQQRLQELALEAAGHYGAPFLGEAGHNSGIGPQHSLDLAGDYFNGRKTSIYGGSNEIQRNIISKMVLGL</sequence>
<comment type="similarity">
    <text evidence="2 6">Belongs to the acyl-CoA dehydrogenase family.</text>
</comment>
<dbReference type="Pfam" id="PF00441">
    <property type="entry name" value="Acyl-CoA_dh_1"/>
    <property type="match status" value="1"/>
</dbReference>
<dbReference type="InterPro" id="IPR036250">
    <property type="entry name" value="AcylCo_DH-like_C"/>
</dbReference>
<dbReference type="InterPro" id="IPR013786">
    <property type="entry name" value="AcylCoA_DH/ox_N"/>
</dbReference>
<dbReference type="OrthoDB" id="9780544at2"/>
<gene>
    <name evidence="10" type="ORF">HYN04_04025</name>
</gene>
<evidence type="ECO:0000259" key="7">
    <source>
        <dbReference type="Pfam" id="PF00441"/>
    </source>
</evidence>
<evidence type="ECO:0000313" key="11">
    <source>
        <dbReference type="Proteomes" id="UP000247763"/>
    </source>
</evidence>
<dbReference type="PANTHER" id="PTHR43292:SF3">
    <property type="entry name" value="ACYL-COA DEHYDROGENASE FADE29"/>
    <property type="match status" value="1"/>
</dbReference>
<keyword evidence="3 6" id="KW-0285">Flavoprotein</keyword>
<evidence type="ECO:0000259" key="9">
    <source>
        <dbReference type="Pfam" id="PF02771"/>
    </source>
</evidence>
<dbReference type="Gene3D" id="1.10.540.10">
    <property type="entry name" value="Acyl-CoA dehydrogenase/oxidase, N-terminal domain"/>
    <property type="match status" value="1"/>
</dbReference>
<dbReference type="Gene3D" id="1.20.140.10">
    <property type="entry name" value="Butyryl-CoA Dehydrogenase, subunit A, domain 3"/>
    <property type="match status" value="1"/>
</dbReference>
<dbReference type="FunFam" id="2.40.110.10:FF:000011">
    <property type="entry name" value="Acyl-CoA dehydrogenase FadE34"/>
    <property type="match status" value="1"/>
</dbReference>
<evidence type="ECO:0000256" key="6">
    <source>
        <dbReference type="RuleBase" id="RU362125"/>
    </source>
</evidence>
<dbReference type="PANTHER" id="PTHR43292">
    <property type="entry name" value="ACYL-COA DEHYDROGENASE"/>
    <property type="match status" value="1"/>
</dbReference>
<dbReference type="InterPro" id="IPR037069">
    <property type="entry name" value="AcylCoA_DH/ox_N_sf"/>
</dbReference>
<dbReference type="AlphaFoldDB" id="A0A2Z3I0Q8"/>
<keyword evidence="5 6" id="KW-0560">Oxidoreductase</keyword>
<dbReference type="InterPro" id="IPR046373">
    <property type="entry name" value="Acyl-CoA_Oxase/DH_mid-dom_sf"/>
</dbReference>
<dbReference type="EMBL" id="CP029479">
    <property type="protein sequence ID" value="AWM76994.1"/>
    <property type="molecule type" value="Genomic_DNA"/>
</dbReference>
<dbReference type="GO" id="GO:0016627">
    <property type="term" value="F:oxidoreductase activity, acting on the CH-CH group of donors"/>
    <property type="evidence" value="ECO:0007669"/>
    <property type="project" value="InterPro"/>
</dbReference>
<dbReference type="InterPro" id="IPR052161">
    <property type="entry name" value="Mycobact_Acyl-CoA_DH"/>
</dbReference>
<evidence type="ECO:0000259" key="8">
    <source>
        <dbReference type="Pfam" id="PF02770"/>
    </source>
</evidence>
<dbReference type="Pfam" id="PF02771">
    <property type="entry name" value="Acyl-CoA_dh_N"/>
    <property type="match status" value="1"/>
</dbReference>
<dbReference type="SUPFAM" id="SSF56645">
    <property type="entry name" value="Acyl-CoA dehydrogenase NM domain-like"/>
    <property type="match status" value="1"/>
</dbReference>
<dbReference type="GO" id="GO:0050660">
    <property type="term" value="F:flavin adenine dinucleotide binding"/>
    <property type="evidence" value="ECO:0007669"/>
    <property type="project" value="InterPro"/>
</dbReference>
<feature type="domain" description="Acyl-CoA dehydrogenase/oxidase C-terminal" evidence="7">
    <location>
        <begin position="236"/>
        <end position="397"/>
    </location>
</feature>
<accession>A0A2Z3I0Q8</accession>
<dbReference type="KEGG" id="phb:HYN04_04025"/>
<evidence type="ECO:0000256" key="4">
    <source>
        <dbReference type="ARBA" id="ARBA00022827"/>
    </source>
</evidence>
<evidence type="ECO:0000313" key="10">
    <source>
        <dbReference type="EMBL" id="AWM76994.1"/>
    </source>
</evidence>
<dbReference type="RefSeq" id="WP_110449563.1">
    <property type="nucleotide sequence ID" value="NZ_CP029479.1"/>
</dbReference>
<dbReference type="InterPro" id="IPR009100">
    <property type="entry name" value="AcylCoA_DH/oxidase_NM_dom_sf"/>
</dbReference>
<dbReference type="Pfam" id="PF02770">
    <property type="entry name" value="Acyl-CoA_dh_M"/>
    <property type="match status" value="1"/>
</dbReference>
<evidence type="ECO:0000256" key="2">
    <source>
        <dbReference type="ARBA" id="ARBA00009347"/>
    </source>
</evidence>